<dbReference type="AlphaFoldDB" id="A0A165IJD8"/>
<reference evidence="1 2" key="1">
    <citation type="journal article" date="2016" name="Mol. Biol. Evol.">
        <title>Comparative Genomics of Early-Diverging Mushroom-Forming Fungi Provides Insights into the Origins of Lignocellulose Decay Capabilities.</title>
        <authorList>
            <person name="Nagy L.G."/>
            <person name="Riley R."/>
            <person name="Tritt A."/>
            <person name="Adam C."/>
            <person name="Daum C."/>
            <person name="Floudas D."/>
            <person name="Sun H."/>
            <person name="Yadav J.S."/>
            <person name="Pangilinan J."/>
            <person name="Larsson K.H."/>
            <person name="Matsuura K."/>
            <person name="Barry K."/>
            <person name="Labutti K."/>
            <person name="Kuo R."/>
            <person name="Ohm R.A."/>
            <person name="Bhattacharya S.S."/>
            <person name="Shirouzu T."/>
            <person name="Yoshinaga Y."/>
            <person name="Martin F.M."/>
            <person name="Grigoriev I.V."/>
            <person name="Hibbett D.S."/>
        </authorList>
    </citation>
    <scope>NUCLEOTIDE SEQUENCE [LARGE SCALE GENOMIC DNA]</scope>
    <source>
        <strain evidence="1 2">HHB12733</strain>
    </source>
</reference>
<name>A0A165IJD8_9BASI</name>
<keyword evidence="2" id="KW-1185">Reference proteome</keyword>
<accession>A0A165IJD8</accession>
<gene>
    <name evidence="1" type="ORF">CALCODRAFT_515247</name>
</gene>
<evidence type="ECO:0000313" key="1">
    <source>
        <dbReference type="EMBL" id="KZT60649.1"/>
    </source>
</evidence>
<dbReference type="Proteomes" id="UP000076842">
    <property type="component" value="Unassembled WGS sequence"/>
</dbReference>
<organism evidence="1 2">
    <name type="scientific">Calocera cornea HHB12733</name>
    <dbReference type="NCBI Taxonomy" id="1353952"/>
    <lineage>
        <taxon>Eukaryota</taxon>
        <taxon>Fungi</taxon>
        <taxon>Dikarya</taxon>
        <taxon>Basidiomycota</taxon>
        <taxon>Agaricomycotina</taxon>
        <taxon>Dacrymycetes</taxon>
        <taxon>Dacrymycetales</taxon>
        <taxon>Dacrymycetaceae</taxon>
        <taxon>Calocera</taxon>
    </lineage>
</organism>
<sequence>MSYHTIYRSVKEGPAGVDSGWARLQVEMIMPNTGDSTAGVNEEKSISMFQCRINELTLDDSDFKSLSRLPLLGLCEVLHYKYDVDNAASRYVFYVEEWQKSQFLNMLRKTDVNRDVWIARDSIFRHMGQQMKLIPKLAHAEISDIVRDGQRFALVHDKWNEKKPLLVPYETVLSLLTPPQNRPIT</sequence>
<proteinExistence type="predicted"/>
<dbReference type="EMBL" id="KV423929">
    <property type="protein sequence ID" value="KZT60649.1"/>
    <property type="molecule type" value="Genomic_DNA"/>
</dbReference>
<dbReference type="InParanoid" id="A0A165IJD8"/>
<evidence type="ECO:0000313" key="2">
    <source>
        <dbReference type="Proteomes" id="UP000076842"/>
    </source>
</evidence>
<protein>
    <submittedName>
        <fullName evidence="1">Uncharacterized protein</fullName>
    </submittedName>
</protein>